<evidence type="ECO:0000259" key="4">
    <source>
        <dbReference type="Pfam" id="PF20990"/>
    </source>
</evidence>
<dbReference type="InterPro" id="IPR048389">
    <property type="entry name" value="YciQ-like_C"/>
</dbReference>
<evidence type="ECO:0000313" key="6">
    <source>
        <dbReference type="Proteomes" id="UP001291912"/>
    </source>
</evidence>
<dbReference type="RefSeq" id="WP_241747745.1">
    <property type="nucleotide sequence ID" value="NZ_BAAAPT010000001.1"/>
</dbReference>
<feature type="transmembrane region" description="Helical" evidence="2">
    <location>
        <begin position="443"/>
        <end position="464"/>
    </location>
</feature>
<feature type="transmembrane region" description="Helical" evidence="2">
    <location>
        <begin position="416"/>
        <end position="437"/>
    </location>
</feature>
<name>A0ABU5N2C6_9MICO</name>
<dbReference type="Proteomes" id="UP001291912">
    <property type="component" value="Unassembled WGS sequence"/>
</dbReference>
<evidence type="ECO:0000313" key="5">
    <source>
        <dbReference type="EMBL" id="MDZ8160230.1"/>
    </source>
</evidence>
<feature type="domain" description="DUF2207" evidence="3">
    <location>
        <begin position="51"/>
        <end position="183"/>
    </location>
</feature>
<protein>
    <submittedName>
        <fullName evidence="5">DUF2207 domain-containing protein</fullName>
    </submittedName>
</protein>
<feature type="domain" description="Predicted membrane protein YciQ-like C-terminal" evidence="4">
    <location>
        <begin position="295"/>
        <end position="541"/>
    </location>
</feature>
<evidence type="ECO:0000256" key="2">
    <source>
        <dbReference type="SAM" id="Phobius"/>
    </source>
</evidence>
<feature type="compositionally biased region" description="Gly residues" evidence="1">
    <location>
        <begin position="585"/>
        <end position="604"/>
    </location>
</feature>
<evidence type="ECO:0000259" key="3">
    <source>
        <dbReference type="Pfam" id="PF09972"/>
    </source>
</evidence>
<comment type="caution">
    <text evidence="5">The sequence shown here is derived from an EMBL/GenBank/DDBJ whole genome shotgun (WGS) entry which is preliminary data.</text>
</comment>
<dbReference type="Pfam" id="PF20990">
    <property type="entry name" value="DUF2207_C"/>
    <property type="match status" value="1"/>
</dbReference>
<feature type="transmembrane region" description="Helical" evidence="2">
    <location>
        <begin position="256"/>
        <end position="276"/>
    </location>
</feature>
<proteinExistence type="predicted"/>
<keyword evidence="2" id="KW-0472">Membrane</keyword>
<evidence type="ECO:0000256" key="1">
    <source>
        <dbReference type="SAM" id="MobiDB-lite"/>
    </source>
</evidence>
<dbReference type="InterPro" id="IPR018702">
    <property type="entry name" value="DUF2207"/>
</dbReference>
<keyword evidence="6" id="KW-1185">Reference proteome</keyword>
<organism evidence="5 6">
    <name type="scientific">Microbacterium aquimaris</name>
    <dbReference type="NCBI Taxonomy" id="459816"/>
    <lineage>
        <taxon>Bacteria</taxon>
        <taxon>Bacillati</taxon>
        <taxon>Actinomycetota</taxon>
        <taxon>Actinomycetes</taxon>
        <taxon>Micrococcales</taxon>
        <taxon>Microbacteriaceae</taxon>
        <taxon>Microbacterium</taxon>
    </lineage>
</organism>
<dbReference type="EMBL" id="JAWJYN010000001">
    <property type="protein sequence ID" value="MDZ8160230.1"/>
    <property type="molecule type" value="Genomic_DNA"/>
</dbReference>
<dbReference type="Pfam" id="PF09972">
    <property type="entry name" value="DUF2207"/>
    <property type="match status" value="1"/>
</dbReference>
<feature type="region of interest" description="Disordered" evidence="1">
    <location>
        <begin position="580"/>
        <end position="604"/>
    </location>
</feature>
<sequence>MSVVGTARGARLRWRWMLAAVCLFVVAVIGVGAPAPAAADVDDFAFASMHADYTLGLDADGHSTLHVVETFVAVFPEEDQNRGMRRVLPDTYNGQPLFPEFVSVTDGDGNPRPVEVEQDDGVFVMTSAEDDFVHGEQTYVFTYDLENVTWRFPDTGDEFYWDINGLDWRQPFGDVSVSVTVEPELAGSLTGAQACYAGGEGVTDSCRIAANGAPGGAVVIEAGGVALEPYETVTVAVGFDEDTFVLFDTSYLASPWGWTQGFAGLGMIGVVVFAIVHRARVLADAPGRRTIIAEFTPPKQVDALEGAVLLGRTSKAIPAEVLEQAIVGSIRILEGEKKLFGGAKLQAQLLDRTRADGDGRMLLDGLFGPGAAPGAVYEFGKQDRRFSTSAQKIIKAANLELAYKGLRRPVANSARALPVLLSLGVAVLAVVLGFVAISSGVDGGIPVLVMIGSVALSVVTMLLVSRKPLSAEGSEVRDHLKGLETFIEWAEADRIRMLQSPAGAERVSIDTGDRVQMIRLYETLLPYAVVFGQEKKWAQQLAVMYGVGVAPYWYYGTSGFNAMSFSTGIASLSAAASSSSSTSGGSSGGGSAGGGGGGGGGGGV</sequence>
<keyword evidence="2" id="KW-1133">Transmembrane helix</keyword>
<gene>
    <name evidence="5" type="ORF">R2Q92_00140</name>
</gene>
<accession>A0ABU5N2C6</accession>
<keyword evidence="2" id="KW-0812">Transmembrane</keyword>
<reference evidence="5 6" key="1">
    <citation type="submission" date="2023-10" db="EMBL/GenBank/DDBJ databases">
        <title>Microbacterium xanthum sp. nov., isolated from seaweed.</title>
        <authorList>
            <person name="Lee S.D."/>
        </authorList>
    </citation>
    <scope>NUCLEOTIDE SEQUENCE [LARGE SCALE GENOMIC DNA]</scope>
    <source>
        <strain evidence="5 6">KCTC 19124</strain>
    </source>
</reference>